<dbReference type="AlphaFoldDB" id="A0A9W9BZ32"/>
<comment type="caution">
    <text evidence="1">The sequence shown here is derived from an EMBL/GenBank/DDBJ whole genome shotgun (WGS) entry which is preliminary data.</text>
</comment>
<dbReference type="Gene3D" id="3.30.710.10">
    <property type="entry name" value="Potassium Channel Kv1.1, Chain A"/>
    <property type="match status" value="1"/>
</dbReference>
<reference evidence="1" key="1">
    <citation type="submission" date="2022-10" db="EMBL/GenBank/DDBJ databases">
        <title>Tapping the CABI collections for fungal endophytes: first genome assemblies for Collariella, Neodidymelliopsis, Ascochyta clinopodiicola, Didymella pomorum, Didymosphaeria variabile, Neocosmospora piperis and Neocucurbitaria cava.</title>
        <authorList>
            <person name="Hill R."/>
        </authorList>
    </citation>
    <scope>NUCLEOTIDE SEQUENCE</scope>
    <source>
        <strain evidence="1">IMI 360193</strain>
    </source>
</reference>
<name>A0A9W9BZ32_9PLEO</name>
<protein>
    <recommendedName>
        <fullName evidence="3">BTB domain-containing protein</fullName>
    </recommendedName>
</protein>
<evidence type="ECO:0000313" key="1">
    <source>
        <dbReference type="EMBL" id="KAJ4333837.1"/>
    </source>
</evidence>
<dbReference type="InterPro" id="IPR011333">
    <property type="entry name" value="SKP1/BTB/POZ_sf"/>
</dbReference>
<dbReference type="OrthoDB" id="194443at2759"/>
<dbReference type="EMBL" id="JAPEUV010000087">
    <property type="protein sequence ID" value="KAJ4333837.1"/>
    <property type="molecule type" value="Genomic_DNA"/>
</dbReference>
<proteinExistence type="predicted"/>
<evidence type="ECO:0000313" key="2">
    <source>
        <dbReference type="Proteomes" id="UP001140562"/>
    </source>
</evidence>
<dbReference type="PANTHER" id="PTHR47843">
    <property type="entry name" value="BTB DOMAIN-CONTAINING PROTEIN-RELATED"/>
    <property type="match status" value="1"/>
</dbReference>
<evidence type="ECO:0008006" key="3">
    <source>
        <dbReference type="Google" id="ProtNLM"/>
    </source>
</evidence>
<organism evidence="1 2">
    <name type="scientific">Didymella glomerata</name>
    <dbReference type="NCBI Taxonomy" id="749621"/>
    <lineage>
        <taxon>Eukaryota</taxon>
        <taxon>Fungi</taxon>
        <taxon>Dikarya</taxon>
        <taxon>Ascomycota</taxon>
        <taxon>Pezizomycotina</taxon>
        <taxon>Dothideomycetes</taxon>
        <taxon>Pleosporomycetidae</taxon>
        <taxon>Pleosporales</taxon>
        <taxon>Pleosporineae</taxon>
        <taxon>Didymellaceae</taxon>
        <taxon>Didymella</taxon>
    </lineage>
</organism>
<accession>A0A9W9BZ32</accession>
<keyword evidence="2" id="KW-1185">Reference proteome</keyword>
<dbReference type="SUPFAM" id="SSF54695">
    <property type="entry name" value="POZ domain"/>
    <property type="match status" value="1"/>
</dbReference>
<gene>
    <name evidence="1" type="ORF">N0V87_007313</name>
</gene>
<sequence>MQPPLPRISVRDAKFATVLVGDEAVRFIVHEELLTYHSSYFRAALKGGFAEAAEGADDAPELFELWEGLGWEMCGSLVRLYIFSDKYDVPALRRLCLNQLFAQYEDLDTEPLDLDTIVYTFKNAPSESPLCRFLIAYFCICAGADIWDRACESYETAPPLALRSSALQRYTGYYMRSQHDSIACDYHEHKDEEERDRCAAVGVPSRFPDWARGLEMCGKSVLIFDSLTASTTT</sequence>
<dbReference type="Proteomes" id="UP001140562">
    <property type="component" value="Unassembled WGS sequence"/>
</dbReference>
<dbReference type="PANTHER" id="PTHR47843:SF2">
    <property type="entry name" value="BTB DOMAIN-CONTAINING PROTEIN"/>
    <property type="match status" value="1"/>
</dbReference>